<name>A0A7S0EWX9_9CRYP</name>
<dbReference type="InterPro" id="IPR035892">
    <property type="entry name" value="C2_domain_sf"/>
</dbReference>
<dbReference type="Pfam" id="PF00168">
    <property type="entry name" value="C2"/>
    <property type="match status" value="1"/>
</dbReference>
<dbReference type="Gene3D" id="2.60.40.150">
    <property type="entry name" value="C2 domain"/>
    <property type="match status" value="1"/>
</dbReference>
<organism evidence="2">
    <name type="scientific">Hanusia phi</name>
    <dbReference type="NCBI Taxonomy" id="3032"/>
    <lineage>
        <taxon>Eukaryota</taxon>
        <taxon>Cryptophyceae</taxon>
        <taxon>Pyrenomonadales</taxon>
        <taxon>Geminigeraceae</taxon>
        <taxon>Hanusia</taxon>
    </lineage>
</organism>
<protein>
    <recommendedName>
        <fullName evidence="1">C2 domain-containing protein</fullName>
    </recommendedName>
</protein>
<reference evidence="2" key="1">
    <citation type="submission" date="2021-01" db="EMBL/GenBank/DDBJ databases">
        <authorList>
            <person name="Corre E."/>
            <person name="Pelletier E."/>
            <person name="Niang G."/>
            <person name="Scheremetjew M."/>
            <person name="Finn R."/>
            <person name="Kale V."/>
            <person name="Holt S."/>
            <person name="Cochrane G."/>
            <person name="Meng A."/>
            <person name="Brown T."/>
            <person name="Cohen L."/>
        </authorList>
    </citation>
    <scope>NUCLEOTIDE SEQUENCE</scope>
    <source>
        <strain evidence="2">CCMP325</strain>
    </source>
</reference>
<sequence>MAITSMVCSWSWKDEQIAGLELTIESIKALPMLDRFGLTNVKVTAQIGQSMGTSQTYTLINASDVSVNETFWLPCELLPGGEVPSLTMSLLLVDSEVLVRQIVKQCKMTRLREGETIKVGGSGFDAHNPRKTFIISSQASVLLGPDASGSPTKMLKNLKRRDKSKLFKELHLSKGSSIGAHDVLLPNSPPSPPQLLIAIEPFTLLLVPRAAIFGAIRARSQLAKHLALHLARAEEVDMAAGEGDANSLTVVVHVYSARQLPAWANLQREQSDLRCFVRVEDAALKTASLRFSRQSGEMPFWDERFVFESLSGSSGAVEISILDLLLDIRDWKSHLGSVSIPISTLKQYRTYTGSIRLHRSGGDLLVLGEDLQAEEGGGASKRRLEESELLVHMSLQGGYYAGERELISALRSVSCESSFYLLRQMGVRNIEDLLLDLDLSSLQAGMPRKRFELLSQRLQEGRRGGFLSRSEMSIAETLEEASREEDD</sequence>
<dbReference type="EMBL" id="HBEO01025030">
    <property type="protein sequence ID" value="CAD8495849.1"/>
    <property type="molecule type" value="Transcribed_RNA"/>
</dbReference>
<accession>A0A7S0EWX9</accession>
<evidence type="ECO:0000259" key="1">
    <source>
        <dbReference type="PROSITE" id="PS50004"/>
    </source>
</evidence>
<dbReference type="PROSITE" id="PS50004">
    <property type="entry name" value="C2"/>
    <property type="match status" value="1"/>
</dbReference>
<dbReference type="AlphaFoldDB" id="A0A7S0EWX9"/>
<dbReference type="CDD" id="cd00030">
    <property type="entry name" value="C2"/>
    <property type="match status" value="1"/>
</dbReference>
<dbReference type="InterPro" id="IPR000008">
    <property type="entry name" value="C2_dom"/>
</dbReference>
<feature type="domain" description="C2" evidence="1">
    <location>
        <begin position="232"/>
        <end position="355"/>
    </location>
</feature>
<proteinExistence type="predicted"/>
<dbReference type="SUPFAM" id="SSF49562">
    <property type="entry name" value="C2 domain (Calcium/lipid-binding domain, CaLB)"/>
    <property type="match status" value="1"/>
</dbReference>
<dbReference type="SMART" id="SM00239">
    <property type="entry name" value="C2"/>
    <property type="match status" value="1"/>
</dbReference>
<gene>
    <name evidence="2" type="ORF">HPHI1048_LOCUS16837</name>
</gene>
<evidence type="ECO:0000313" key="2">
    <source>
        <dbReference type="EMBL" id="CAD8495849.1"/>
    </source>
</evidence>